<evidence type="ECO:0000259" key="6">
    <source>
        <dbReference type="Pfam" id="PF08281"/>
    </source>
</evidence>
<keyword evidence="8" id="KW-1185">Reference proteome</keyword>
<sequence length="189" mass="21648">MPKQHPNIGELIAQCLAGQRLAQRQLYEQHLPYALTVTRRFGVASRSTADVVQEIFTEVFSHLAHFDAAKGSFLTWLRTIAVRKTIDFLRKRENLNFTELVAILPERAPTEELQLDHIPTDELLLAMNNLPAGFRTIFNLYAVDGYKHTEIAEMLGISASASRSQYARARERLQKHLQATKKKMTHDYE</sequence>
<evidence type="ECO:0000259" key="5">
    <source>
        <dbReference type="Pfam" id="PF04542"/>
    </source>
</evidence>
<comment type="similarity">
    <text evidence="1">Belongs to the sigma-70 factor family. ECF subfamily.</text>
</comment>
<dbReference type="GO" id="GO:0003677">
    <property type="term" value="F:DNA binding"/>
    <property type="evidence" value="ECO:0007669"/>
    <property type="project" value="InterPro"/>
</dbReference>
<feature type="domain" description="RNA polymerase sigma-70 region 2" evidence="5">
    <location>
        <begin position="26"/>
        <end position="93"/>
    </location>
</feature>
<keyword evidence="2" id="KW-0805">Transcription regulation</keyword>
<dbReference type="GO" id="GO:0016987">
    <property type="term" value="F:sigma factor activity"/>
    <property type="evidence" value="ECO:0007669"/>
    <property type="project" value="UniProtKB-KW"/>
</dbReference>
<dbReference type="Pfam" id="PF08281">
    <property type="entry name" value="Sigma70_r4_2"/>
    <property type="match status" value="1"/>
</dbReference>
<protein>
    <submittedName>
        <fullName evidence="7">RNA polymerase sigma factor</fullName>
    </submittedName>
</protein>
<organism evidence="7 8">
    <name type="scientific">Neolewinella lacunae</name>
    <dbReference type="NCBI Taxonomy" id="1517758"/>
    <lineage>
        <taxon>Bacteria</taxon>
        <taxon>Pseudomonadati</taxon>
        <taxon>Bacteroidota</taxon>
        <taxon>Saprospiria</taxon>
        <taxon>Saprospirales</taxon>
        <taxon>Lewinellaceae</taxon>
        <taxon>Neolewinella</taxon>
    </lineage>
</organism>
<dbReference type="GO" id="GO:0006352">
    <property type="term" value="P:DNA-templated transcription initiation"/>
    <property type="evidence" value="ECO:0007669"/>
    <property type="project" value="InterPro"/>
</dbReference>
<gene>
    <name evidence="7" type="ORF">H9S92_05465</name>
</gene>
<dbReference type="InterPro" id="IPR014284">
    <property type="entry name" value="RNA_pol_sigma-70_dom"/>
</dbReference>
<dbReference type="InterPro" id="IPR039425">
    <property type="entry name" value="RNA_pol_sigma-70-like"/>
</dbReference>
<dbReference type="SUPFAM" id="SSF88659">
    <property type="entry name" value="Sigma3 and sigma4 domains of RNA polymerase sigma factors"/>
    <property type="match status" value="1"/>
</dbReference>
<dbReference type="SUPFAM" id="SSF88946">
    <property type="entry name" value="Sigma2 domain of RNA polymerase sigma factors"/>
    <property type="match status" value="1"/>
</dbReference>
<proteinExistence type="inferred from homology"/>
<dbReference type="InterPro" id="IPR036388">
    <property type="entry name" value="WH-like_DNA-bd_sf"/>
</dbReference>
<evidence type="ECO:0000313" key="8">
    <source>
        <dbReference type="Proteomes" id="UP000650081"/>
    </source>
</evidence>
<dbReference type="RefSeq" id="WP_187465708.1">
    <property type="nucleotide sequence ID" value="NZ_JACSIT010000068.1"/>
</dbReference>
<dbReference type="Gene3D" id="1.10.1740.10">
    <property type="match status" value="1"/>
</dbReference>
<dbReference type="InterPro" id="IPR013324">
    <property type="entry name" value="RNA_pol_sigma_r3/r4-like"/>
</dbReference>
<evidence type="ECO:0000256" key="1">
    <source>
        <dbReference type="ARBA" id="ARBA00010641"/>
    </source>
</evidence>
<dbReference type="CDD" id="cd06171">
    <property type="entry name" value="Sigma70_r4"/>
    <property type="match status" value="1"/>
</dbReference>
<evidence type="ECO:0000256" key="2">
    <source>
        <dbReference type="ARBA" id="ARBA00023015"/>
    </source>
</evidence>
<evidence type="ECO:0000313" key="7">
    <source>
        <dbReference type="EMBL" id="MBC6993596.1"/>
    </source>
</evidence>
<accession>A0A923T7J0</accession>
<dbReference type="AlphaFoldDB" id="A0A923T7J0"/>
<dbReference type="Gene3D" id="1.10.10.10">
    <property type="entry name" value="Winged helix-like DNA-binding domain superfamily/Winged helix DNA-binding domain"/>
    <property type="match status" value="1"/>
</dbReference>
<dbReference type="PANTHER" id="PTHR43133">
    <property type="entry name" value="RNA POLYMERASE ECF-TYPE SIGMA FACTO"/>
    <property type="match status" value="1"/>
</dbReference>
<evidence type="ECO:0000256" key="4">
    <source>
        <dbReference type="ARBA" id="ARBA00023163"/>
    </source>
</evidence>
<dbReference type="NCBIfam" id="TIGR02937">
    <property type="entry name" value="sigma70-ECF"/>
    <property type="match status" value="1"/>
</dbReference>
<dbReference type="Proteomes" id="UP000650081">
    <property type="component" value="Unassembled WGS sequence"/>
</dbReference>
<reference evidence="7" key="1">
    <citation type="submission" date="2020-08" db="EMBL/GenBank/DDBJ databases">
        <title>Lewinella bacteria from marine environments.</title>
        <authorList>
            <person name="Zhong Y."/>
        </authorList>
    </citation>
    <scope>NUCLEOTIDE SEQUENCE</scope>
    <source>
        <strain evidence="7">KCTC 42187</strain>
    </source>
</reference>
<dbReference type="InterPro" id="IPR013325">
    <property type="entry name" value="RNA_pol_sigma_r2"/>
</dbReference>
<dbReference type="InterPro" id="IPR013249">
    <property type="entry name" value="RNA_pol_sigma70_r4_t2"/>
</dbReference>
<dbReference type="InterPro" id="IPR007627">
    <property type="entry name" value="RNA_pol_sigma70_r2"/>
</dbReference>
<keyword evidence="3" id="KW-0731">Sigma factor</keyword>
<feature type="domain" description="RNA polymerase sigma factor 70 region 4 type 2" evidence="6">
    <location>
        <begin position="121"/>
        <end position="173"/>
    </location>
</feature>
<evidence type="ECO:0000256" key="3">
    <source>
        <dbReference type="ARBA" id="ARBA00023082"/>
    </source>
</evidence>
<dbReference type="EMBL" id="JACSIT010000068">
    <property type="protein sequence ID" value="MBC6993596.1"/>
    <property type="molecule type" value="Genomic_DNA"/>
</dbReference>
<comment type="caution">
    <text evidence="7">The sequence shown here is derived from an EMBL/GenBank/DDBJ whole genome shotgun (WGS) entry which is preliminary data.</text>
</comment>
<dbReference type="Pfam" id="PF04542">
    <property type="entry name" value="Sigma70_r2"/>
    <property type="match status" value="1"/>
</dbReference>
<name>A0A923T7J0_9BACT</name>
<dbReference type="PANTHER" id="PTHR43133:SF46">
    <property type="entry name" value="RNA POLYMERASE SIGMA-70 FACTOR ECF SUBFAMILY"/>
    <property type="match status" value="1"/>
</dbReference>
<keyword evidence="4" id="KW-0804">Transcription</keyword>